<dbReference type="InterPro" id="IPR001451">
    <property type="entry name" value="Hexapep"/>
</dbReference>
<keyword evidence="2" id="KW-0677">Repeat</keyword>
<comment type="caution">
    <text evidence="4">The sequence shown here is derived from an EMBL/GenBank/DDBJ whole genome shotgun (WGS) entry which is preliminary data.</text>
</comment>
<dbReference type="Pfam" id="PF00132">
    <property type="entry name" value="Hexapep"/>
    <property type="match status" value="1"/>
</dbReference>
<evidence type="ECO:0000313" key="4">
    <source>
        <dbReference type="EMBL" id="HGU32125.1"/>
    </source>
</evidence>
<name>A0A7C4MPS5_9BACT</name>
<dbReference type="PROSITE" id="PS00101">
    <property type="entry name" value="HEXAPEP_TRANSFERASES"/>
    <property type="match status" value="1"/>
</dbReference>
<evidence type="ECO:0000256" key="1">
    <source>
        <dbReference type="ARBA" id="ARBA00022679"/>
    </source>
</evidence>
<evidence type="ECO:0000256" key="3">
    <source>
        <dbReference type="ARBA" id="ARBA00023315"/>
    </source>
</evidence>
<evidence type="ECO:0000256" key="2">
    <source>
        <dbReference type="ARBA" id="ARBA00022737"/>
    </source>
</evidence>
<reference evidence="4" key="1">
    <citation type="journal article" date="2020" name="mSystems">
        <title>Genome- and Community-Level Interaction Insights into Carbon Utilization and Element Cycling Functions of Hydrothermarchaeota in Hydrothermal Sediment.</title>
        <authorList>
            <person name="Zhou Z."/>
            <person name="Liu Y."/>
            <person name="Xu W."/>
            <person name="Pan J."/>
            <person name="Luo Z.H."/>
            <person name="Li M."/>
        </authorList>
    </citation>
    <scope>NUCLEOTIDE SEQUENCE [LARGE SCALE GENOMIC DNA]</scope>
    <source>
        <strain evidence="4">SpSt-477</strain>
    </source>
</reference>
<dbReference type="EMBL" id="DSUH01000104">
    <property type="protein sequence ID" value="HGU32125.1"/>
    <property type="molecule type" value="Genomic_DNA"/>
</dbReference>
<dbReference type="PANTHER" id="PTHR23416:SF78">
    <property type="entry name" value="LIPOPOLYSACCHARIDE BIOSYNTHESIS O-ACETYL TRANSFERASE WBBJ-RELATED"/>
    <property type="match status" value="1"/>
</dbReference>
<protein>
    <submittedName>
        <fullName evidence="4">Acyltransferase</fullName>
    </submittedName>
</protein>
<sequence length="239" mass="26832">MRKDHRPYAVKKAHLRFERWYTQNRLRHHFESFGRGATVLRPWYVEVFGGPIHIGDYPTLIASPDRRIRLSVWSTQPGKGEIRIGSYCLISPGVRIGASACITIGDNCMIASGAYITDCDWHGIYDRVAPGESRPVTIADNVWIGDGAIVCKGVSIGANSIVGAGAVVTRSIEPNVIAAGNPAQIVRRLDPDHPMRTRGDWFREHPDLGRELEIWDRCVMQQNSFRGWLRSLLFPKRGD</sequence>
<proteinExistence type="predicted"/>
<organism evidence="4">
    <name type="scientific">Desulfatirhabdium butyrativorans</name>
    <dbReference type="NCBI Taxonomy" id="340467"/>
    <lineage>
        <taxon>Bacteria</taxon>
        <taxon>Pseudomonadati</taxon>
        <taxon>Thermodesulfobacteriota</taxon>
        <taxon>Desulfobacteria</taxon>
        <taxon>Desulfobacterales</taxon>
        <taxon>Desulfatirhabdiaceae</taxon>
        <taxon>Desulfatirhabdium</taxon>
    </lineage>
</organism>
<dbReference type="SUPFAM" id="SSF51161">
    <property type="entry name" value="Trimeric LpxA-like enzymes"/>
    <property type="match status" value="1"/>
</dbReference>
<dbReference type="InterPro" id="IPR018357">
    <property type="entry name" value="Hexapep_transf_CS"/>
</dbReference>
<dbReference type="InterPro" id="IPR011004">
    <property type="entry name" value="Trimer_LpxA-like_sf"/>
</dbReference>
<dbReference type="Gene3D" id="2.160.10.10">
    <property type="entry name" value="Hexapeptide repeat proteins"/>
    <property type="match status" value="1"/>
</dbReference>
<keyword evidence="3 4" id="KW-0012">Acyltransferase</keyword>
<gene>
    <name evidence="4" type="ORF">ENS29_04630</name>
</gene>
<dbReference type="Pfam" id="PF14602">
    <property type="entry name" value="Hexapep_2"/>
    <property type="match status" value="1"/>
</dbReference>
<dbReference type="PANTHER" id="PTHR23416">
    <property type="entry name" value="SIALIC ACID SYNTHASE-RELATED"/>
    <property type="match status" value="1"/>
</dbReference>
<dbReference type="CDD" id="cd04647">
    <property type="entry name" value="LbH_MAT_like"/>
    <property type="match status" value="1"/>
</dbReference>
<keyword evidence="1 4" id="KW-0808">Transferase</keyword>
<dbReference type="InterPro" id="IPR051159">
    <property type="entry name" value="Hexapeptide_acetyltransf"/>
</dbReference>
<dbReference type="AlphaFoldDB" id="A0A7C4MPS5"/>
<dbReference type="GO" id="GO:0016746">
    <property type="term" value="F:acyltransferase activity"/>
    <property type="evidence" value="ECO:0007669"/>
    <property type="project" value="UniProtKB-KW"/>
</dbReference>
<accession>A0A7C4MPS5</accession>